<dbReference type="EMBL" id="PJEX01000285">
    <property type="protein sequence ID" value="TKW51736.1"/>
    <property type="molecule type" value="Genomic_DNA"/>
</dbReference>
<evidence type="ECO:0000313" key="3">
    <source>
        <dbReference type="EMBL" id="TKW51736.1"/>
    </source>
</evidence>
<proteinExistence type="predicted"/>
<feature type="signal peptide" evidence="1">
    <location>
        <begin position="1"/>
        <end position="20"/>
    </location>
</feature>
<keyword evidence="1" id="KW-0732">Signal</keyword>
<protein>
    <recommendedName>
        <fullName evidence="2">Cyanovirin-N domain-containing protein</fullName>
    </recommendedName>
</protein>
<dbReference type="Proteomes" id="UP000310108">
    <property type="component" value="Unassembled WGS sequence"/>
</dbReference>
<organism evidence="3 4">
    <name type="scientific">Colletotrichum tanaceti</name>
    <dbReference type="NCBI Taxonomy" id="1306861"/>
    <lineage>
        <taxon>Eukaryota</taxon>
        <taxon>Fungi</taxon>
        <taxon>Dikarya</taxon>
        <taxon>Ascomycota</taxon>
        <taxon>Pezizomycotina</taxon>
        <taxon>Sordariomycetes</taxon>
        <taxon>Hypocreomycetidae</taxon>
        <taxon>Glomerellales</taxon>
        <taxon>Glomerellaceae</taxon>
        <taxon>Colletotrichum</taxon>
        <taxon>Colletotrichum destructivum species complex</taxon>
    </lineage>
</organism>
<evidence type="ECO:0000256" key="1">
    <source>
        <dbReference type="SAM" id="SignalP"/>
    </source>
</evidence>
<comment type="caution">
    <text evidence="3">The sequence shown here is derived from an EMBL/GenBank/DDBJ whole genome shotgun (WGS) entry which is preliminary data.</text>
</comment>
<accession>A0A4V6DGJ5</accession>
<feature type="domain" description="Cyanovirin-N" evidence="2">
    <location>
        <begin position="43"/>
        <end position="142"/>
    </location>
</feature>
<dbReference type="SMART" id="SM01111">
    <property type="entry name" value="CVNH"/>
    <property type="match status" value="1"/>
</dbReference>
<reference evidence="3 4" key="1">
    <citation type="journal article" date="2019" name="PLoS ONE">
        <title>Comparative genome analysis indicates high evolutionary potential of pathogenicity genes in Colletotrichum tanaceti.</title>
        <authorList>
            <person name="Lelwala R.V."/>
            <person name="Korhonen P.K."/>
            <person name="Young N.D."/>
            <person name="Scott J.B."/>
            <person name="Ades P.A."/>
            <person name="Gasser R.B."/>
            <person name="Taylor P.W.J."/>
        </authorList>
    </citation>
    <scope>NUCLEOTIDE SEQUENCE [LARGE SCALE GENOMIC DNA]</scope>
    <source>
        <strain evidence="3">BRIP57314</strain>
    </source>
</reference>
<evidence type="ECO:0000259" key="2">
    <source>
        <dbReference type="SMART" id="SM01111"/>
    </source>
</evidence>
<dbReference type="Gene3D" id="2.30.60.10">
    <property type="entry name" value="Cyanovirin-N"/>
    <property type="match status" value="1"/>
</dbReference>
<dbReference type="AlphaFoldDB" id="A0A4V6DGJ5"/>
<dbReference type="InterPro" id="IPR036673">
    <property type="entry name" value="Cyanovirin-N_sf"/>
</dbReference>
<gene>
    <name evidence="3" type="ORF">CTA1_10606</name>
</gene>
<evidence type="ECO:0000313" key="4">
    <source>
        <dbReference type="Proteomes" id="UP000310108"/>
    </source>
</evidence>
<sequence length="143" mass="15091">MLPATVIGALLTVVPTLALASPASSARSAAVEEASGGKIAARSFAASCRSCKIDYISILSCECRNTIGQWVLAGLDISSCFTNDQCWLRWRQGGGAFQSCRNARVVDGFTLTAECRAGDGVWCGNRINLDENIHNSNGNMVCG</sequence>
<dbReference type="Pfam" id="PF08881">
    <property type="entry name" value="CVNH"/>
    <property type="match status" value="1"/>
</dbReference>
<keyword evidence="4" id="KW-1185">Reference proteome</keyword>
<name>A0A4V6DGJ5_9PEZI</name>
<dbReference type="InterPro" id="IPR011058">
    <property type="entry name" value="Cyanovirin-N"/>
</dbReference>
<dbReference type="SUPFAM" id="SSF51322">
    <property type="entry name" value="Cyanovirin-N"/>
    <property type="match status" value="1"/>
</dbReference>
<feature type="chain" id="PRO_5020786525" description="Cyanovirin-N domain-containing protein" evidence="1">
    <location>
        <begin position="21"/>
        <end position="143"/>
    </location>
</feature>